<dbReference type="Pfam" id="PF13531">
    <property type="entry name" value="SBP_bac_11"/>
    <property type="match status" value="1"/>
</dbReference>
<dbReference type="PANTHER" id="PTHR30632">
    <property type="entry name" value="MOLYBDATE-BINDING PERIPLASMIC PROTEIN"/>
    <property type="match status" value="1"/>
</dbReference>
<reference evidence="9" key="1">
    <citation type="submission" date="2018-12" db="EMBL/GenBank/DDBJ databases">
        <title>Complete genome sequence of Roseovarius sp. MME-070.</title>
        <authorList>
            <person name="Nam Y.-D."/>
            <person name="Kang J."/>
            <person name="Chung W.-H."/>
            <person name="Park Y.S."/>
        </authorList>
    </citation>
    <scope>NUCLEOTIDE SEQUENCE [LARGE SCALE GENOMIC DNA]</scope>
    <source>
        <strain evidence="9">MME-070</strain>
    </source>
</reference>
<dbReference type="GO" id="GO:0030288">
    <property type="term" value="C:outer membrane-bounded periplasmic space"/>
    <property type="evidence" value="ECO:0007669"/>
    <property type="project" value="TreeGrafter"/>
</dbReference>
<evidence type="ECO:0000256" key="7">
    <source>
        <dbReference type="SAM" id="SignalP"/>
    </source>
</evidence>
<keyword evidence="4 7" id="KW-0732">Signal</keyword>
<feature type="binding site" evidence="6">
    <location>
        <position position="34"/>
    </location>
    <ligand>
        <name>molybdate</name>
        <dbReference type="ChEBI" id="CHEBI:36264"/>
    </ligand>
</feature>
<dbReference type="EMBL" id="CP034348">
    <property type="protein sequence ID" value="QGX97513.1"/>
    <property type="molecule type" value="Genomic_DNA"/>
</dbReference>
<evidence type="ECO:0000313" key="9">
    <source>
        <dbReference type="Proteomes" id="UP000428330"/>
    </source>
</evidence>
<keyword evidence="2 6" id="KW-0500">Molybdenum</keyword>
<dbReference type="AlphaFoldDB" id="A0A6I6INX2"/>
<dbReference type="GO" id="GO:0030973">
    <property type="term" value="F:molybdate ion binding"/>
    <property type="evidence" value="ECO:0007669"/>
    <property type="project" value="TreeGrafter"/>
</dbReference>
<evidence type="ECO:0000256" key="1">
    <source>
        <dbReference type="ARBA" id="ARBA00009175"/>
    </source>
</evidence>
<proteinExistence type="inferred from homology"/>
<dbReference type="Proteomes" id="UP000428330">
    <property type="component" value="Chromosome"/>
</dbReference>
<dbReference type="GO" id="GO:0046872">
    <property type="term" value="F:metal ion binding"/>
    <property type="evidence" value="ECO:0007669"/>
    <property type="project" value="UniProtKB-KW"/>
</dbReference>
<accession>A0A6I6INX2</accession>
<evidence type="ECO:0000256" key="4">
    <source>
        <dbReference type="ARBA" id="ARBA00022729"/>
    </source>
</evidence>
<comment type="similarity">
    <text evidence="1">Belongs to the bacterial solute-binding protein ModA family.</text>
</comment>
<dbReference type="InterPro" id="IPR050682">
    <property type="entry name" value="ModA/WtpA"/>
</dbReference>
<dbReference type="NCBIfam" id="TIGR01256">
    <property type="entry name" value="modA"/>
    <property type="match status" value="1"/>
</dbReference>
<sequence length="253" mass="27233">MRHLFRNIAAVCALFFMSVSSSGSERVTVFAAASLKGALDEVAEMAPVEMTLSYGGSGLIARQVAQGAPADLVILANTDWMDWLVSEMPDRDLLPKNFLGNSLVLIGARDADEVTALSGKEIHRRLAGGRLAVGLTTSVPAGIYARQWLETEGIWTSLRPHLAEVDNVRAALALVARGEAPLGVVYASDALAEPRVRVLYNIPASAHEEITYPLLVLDGKNASQASVLQDYLMSEATQAVFVRHGFLPVRPRP</sequence>
<dbReference type="GO" id="GO:0015689">
    <property type="term" value="P:molybdate ion transport"/>
    <property type="evidence" value="ECO:0007669"/>
    <property type="project" value="InterPro"/>
</dbReference>
<evidence type="ECO:0000256" key="6">
    <source>
        <dbReference type="PIRSR" id="PIRSR004846-1"/>
    </source>
</evidence>
<feature type="binding site" evidence="6">
    <location>
        <position position="168"/>
    </location>
    <ligand>
        <name>molybdate</name>
        <dbReference type="ChEBI" id="CHEBI:36264"/>
    </ligand>
</feature>
<feature type="binding site" evidence="6">
    <location>
        <position position="141"/>
    </location>
    <ligand>
        <name>molybdate</name>
        <dbReference type="ChEBI" id="CHEBI:36264"/>
    </ligand>
</feature>
<dbReference type="PIRSF" id="PIRSF004846">
    <property type="entry name" value="ModA"/>
    <property type="match status" value="1"/>
</dbReference>
<keyword evidence="9" id="KW-1185">Reference proteome</keyword>
<evidence type="ECO:0000256" key="2">
    <source>
        <dbReference type="ARBA" id="ARBA00022505"/>
    </source>
</evidence>
<protein>
    <submittedName>
        <fullName evidence="8">Molybdate ABC transporter substrate-binding protein</fullName>
    </submittedName>
</protein>
<feature type="binding site" evidence="6">
    <location>
        <position position="186"/>
    </location>
    <ligand>
        <name>molybdate</name>
        <dbReference type="ChEBI" id="CHEBI:36264"/>
    </ligand>
</feature>
<evidence type="ECO:0000256" key="3">
    <source>
        <dbReference type="ARBA" id="ARBA00022723"/>
    </source>
</evidence>
<organism evidence="8 9">
    <name type="scientific">Roseovarius faecimaris</name>
    <dbReference type="NCBI Taxonomy" id="2494550"/>
    <lineage>
        <taxon>Bacteria</taxon>
        <taxon>Pseudomonadati</taxon>
        <taxon>Pseudomonadota</taxon>
        <taxon>Alphaproteobacteria</taxon>
        <taxon>Rhodobacterales</taxon>
        <taxon>Roseobacteraceae</taxon>
        <taxon>Roseovarius</taxon>
    </lineage>
</organism>
<dbReference type="PANTHER" id="PTHR30632:SF17">
    <property type="entry name" value="MOLYBDATE-BINDING PROTEIN MODA"/>
    <property type="match status" value="1"/>
</dbReference>
<dbReference type="FunFam" id="3.40.190.10:FF:000035">
    <property type="entry name" value="Molybdate ABC transporter substrate-binding protein"/>
    <property type="match status" value="1"/>
</dbReference>
<dbReference type="Gene3D" id="3.40.190.10">
    <property type="entry name" value="Periplasmic binding protein-like II"/>
    <property type="match status" value="2"/>
</dbReference>
<dbReference type="KEGG" id="rom:EI983_04155"/>
<dbReference type="SUPFAM" id="SSF53850">
    <property type="entry name" value="Periplasmic binding protein-like II"/>
    <property type="match status" value="1"/>
</dbReference>
<evidence type="ECO:0000313" key="8">
    <source>
        <dbReference type="EMBL" id="QGX97513.1"/>
    </source>
</evidence>
<feature type="chain" id="PRO_5026167146" evidence="7">
    <location>
        <begin position="24"/>
        <end position="253"/>
    </location>
</feature>
<name>A0A6I6INX2_9RHOB</name>
<dbReference type="InterPro" id="IPR005950">
    <property type="entry name" value="ModA"/>
</dbReference>
<gene>
    <name evidence="8" type="primary">modA</name>
    <name evidence="8" type="ORF">EI983_04155</name>
</gene>
<evidence type="ECO:0000256" key="5">
    <source>
        <dbReference type="ARBA" id="ARBA00062515"/>
    </source>
</evidence>
<comment type="subunit">
    <text evidence="5">The complex is composed of two ATP-binding proteins (ModC), two transmembrane proteins (ModB) and a solute-binding protein (ModA).</text>
</comment>
<keyword evidence="3 6" id="KW-0479">Metal-binding</keyword>
<feature type="binding site" evidence="6">
    <location>
        <position position="57"/>
    </location>
    <ligand>
        <name>molybdate</name>
        <dbReference type="ChEBI" id="CHEBI:36264"/>
    </ligand>
</feature>
<dbReference type="GO" id="GO:1901359">
    <property type="term" value="F:tungstate binding"/>
    <property type="evidence" value="ECO:0007669"/>
    <property type="project" value="UniProtKB-ARBA"/>
</dbReference>
<feature type="signal peptide" evidence="7">
    <location>
        <begin position="1"/>
        <end position="23"/>
    </location>
</feature>